<dbReference type="Pfam" id="PF17932">
    <property type="entry name" value="TetR_C_24"/>
    <property type="match status" value="1"/>
</dbReference>
<dbReference type="AlphaFoldDB" id="A0A9E5JMC4"/>
<dbReference type="RefSeq" id="WP_152582150.1">
    <property type="nucleotide sequence ID" value="NZ_VIKT02000003.1"/>
</dbReference>
<evidence type="ECO:0000256" key="5">
    <source>
        <dbReference type="PROSITE-ProRule" id="PRU00335"/>
    </source>
</evidence>
<dbReference type="PANTHER" id="PTHR30055">
    <property type="entry name" value="HTH-TYPE TRANSCRIPTIONAL REGULATOR RUTR"/>
    <property type="match status" value="1"/>
</dbReference>
<evidence type="ECO:0000313" key="8">
    <source>
        <dbReference type="Proteomes" id="UP000818266"/>
    </source>
</evidence>
<dbReference type="GO" id="GO:0003700">
    <property type="term" value="F:DNA-binding transcription factor activity"/>
    <property type="evidence" value="ECO:0007669"/>
    <property type="project" value="TreeGrafter"/>
</dbReference>
<accession>A0A9E5JMC4</accession>
<dbReference type="PANTHER" id="PTHR30055:SF175">
    <property type="entry name" value="HTH-TYPE TRANSCRIPTIONAL REPRESSOR KSTR2"/>
    <property type="match status" value="1"/>
</dbReference>
<organism evidence="7 8">
    <name type="scientific">Microcella pacifica</name>
    <dbReference type="NCBI Taxonomy" id="2591847"/>
    <lineage>
        <taxon>Bacteria</taxon>
        <taxon>Bacillati</taxon>
        <taxon>Actinomycetota</taxon>
        <taxon>Actinomycetes</taxon>
        <taxon>Micrococcales</taxon>
        <taxon>Microbacteriaceae</taxon>
        <taxon>Microcella</taxon>
    </lineage>
</organism>
<evidence type="ECO:0000259" key="6">
    <source>
        <dbReference type="PROSITE" id="PS50977"/>
    </source>
</evidence>
<dbReference type="GO" id="GO:0000976">
    <property type="term" value="F:transcription cis-regulatory region binding"/>
    <property type="evidence" value="ECO:0007669"/>
    <property type="project" value="TreeGrafter"/>
</dbReference>
<keyword evidence="8" id="KW-1185">Reference proteome</keyword>
<dbReference type="InterPro" id="IPR036271">
    <property type="entry name" value="Tet_transcr_reg_TetR-rel_C_sf"/>
</dbReference>
<feature type="DNA-binding region" description="H-T-H motif" evidence="5">
    <location>
        <begin position="37"/>
        <end position="56"/>
    </location>
</feature>
<evidence type="ECO:0000256" key="4">
    <source>
        <dbReference type="ARBA" id="ARBA00023163"/>
    </source>
</evidence>
<dbReference type="InterPro" id="IPR009057">
    <property type="entry name" value="Homeodomain-like_sf"/>
</dbReference>
<dbReference type="SUPFAM" id="SSF48498">
    <property type="entry name" value="Tetracyclin repressor-like, C-terminal domain"/>
    <property type="match status" value="1"/>
</dbReference>
<dbReference type="PROSITE" id="PS50977">
    <property type="entry name" value="HTH_TETR_2"/>
    <property type="match status" value="1"/>
</dbReference>
<dbReference type="SUPFAM" id="SSF46689">
    <property type="entry name" value="Homeodomain-like"/>
    <property type="match status" value="1"/>
</dbReference>
<keyword evidence="2" id="KW-0805">Transcription regulation</keyword>
<name>A0A9E5JMC4_9MICO</name>
<evidence type="ECO:0000313" key="7">
    <source>
        <dbReference type="EMBL" id="NHF62145.1"/>
    </source>
</evidence>
<sequence>MVAVTKNGRSAPTSERRDELLAIAARLIATRGFSATTVRDVADEAGILSGSLYHHFSSKEAILAELLKRFMTTLLDRFEKIAAETDSPREALDLLVDQAFRTIESEPDAVGIYQNESSFLATQQGFEFVSEHSARIEQIWMTAIRDGQASGDFRASVDPAITYRFIRDSVWATGRWFRPGGRHTAESLSAHYLDFLHQGLLAD</sequence>
<evidence type="ECO:0000256" key="2">
    <source>
        <dbReference type="ARBA" id="ARBA00023015"/>
    </source>
</evidence>
<dbReference type="InterPro" id="IPR050109">
    <property type="entry name" value="HTH-type_TetR-like_transc_reg"/>
</dbReference>
<dbReference type="Gene3D" id="1.10.357.10">
    <property type="entry name" value="Tetracycline Repressor, domain 2"/>
    <property type="match status" value="1"/>
</dbReference>
<dbReference type="EMBL" id="VIKT02000003">
    <property type="protein sequence ID" value="NHF62145.1"/>
    <property type="molecule type" value="Genomic_DNA"/>
</dbReference>
<evidence type="ECO:0000256" key="1">
    <source>
        <dbReference type="ARBA" id="ARBA00022491"/>
    </source>
</evidence>
<reference evidence="7 8" key="1">
    <citation type="submission" date="2020-03" db="EMBL/GenBank/DDBJ databases">
        <title>Chryseoglobus sp. isolated from a deep-sea seamount.</title>
        <authorList>
            <person name="Zhang D.-C."/>
        </authorList>
    </citation>
    <scope>NUCLEOTIDE SEQUENCE [LARGE SCALE GENOMIC DNA]</scope>
    <source>
        <strain evidence="7 8">KN1116</strain>
    </source>
</reference>
<evidence type="ECO:0000256" key="3">
    <source>
        <dbReference type="ARBA" id="ARBA00023125"/>
    </source>
</evidence>
<dbReference type="Gene3D" id="1.10.10.60">
    <property type="entry name" value="Homeodomain-like"/>
    <property type="match status" value="1"/>
</dbReference>
<dbReference type="InterPro" id="IPR001647">
    <property type="entry name" value="HTH_TetR"/>
</dbReference>
<protein>
    <submittedName>
        <fullName evidence="7">TetR/AcrR family transcriptional regulator</fullName>
    </submittedName>
</protein>
<comment type="caution">
    <text evidence="7">The sequence shown here is derived from an EMBL/GenBank/DDBJ whole genome shotgun (WGS) entry which is preliminary data.</text>
</comment>
<dbReference type="OrthoDB" id="8701707at2"/>
<keyword evidence="4" id="KW-0804">Transcription</keyword>
<dbReference type="Proteomes" id="UP000818266">
    <property type="component" value="Unassembled WGS sequence"/>
</dbReference>
<feature type="domain" description="HTH tetR-type" evidence="6">
    <location>
        <begin position="14"/>
        <end position="74"/>
    </location>
</feature>
<dbReference type="InterPro" id="IPR041490">
    <property type="entry name" value="KstR2_TetR_C"/>
</dbReference>
<keyword evidence="1" id="KW-0678">Repressor</keyword>
<dbReference type="Pfam" id="PF00440">
    <property type="entry name" value="TetR_N"/>
    <property type="match status" value="1"/>
</dbReference>
<keyword evidence="3 5" id="KW-0238">DNA-binding</keyword>
<gene>
    <name evidence="7" type="ORF">FK219_002635</name>
</gene>
<dbReference type="PRINTS" id="PR00455">
    <property type="entry name" value="HTHTETR"/>
</dbReference>
<proteinExistence type="predicted"/>